<dbReference type="PANTHER" id="PTHR10281:SF4">
    <property type="entry name" value="NEUFERRICIN"/>
    <property type="match status" value="1"/>
</dbReference>
<dbReference type="Proteomes" id="UP000580250">
    <property type="component" value="Unassembled WGS sequence"/>
</dbReference>
<proteinExistence type="inferred from homology"/>
<evidence type="ECO:0000256" key="2">
    <source>
        <dbReference type="SAM" id="Phobius"/>
    </source>
</evidence>
<keyword evidence="2" id="KW-1133">Transmembrane helix</keyword>
<dbReference type="EMBL" id="CAJEWN010000018">
    <property type="protein sequence ID" value="CAD2136443.1"/>
    <property type="molecule type" value="Genomic_DNA"/>
</dbReference>
<dbReference type="GO" id="GO:0012505">
    <property type="term" value="C:endomembrane system"/>
    <property type="evidence" value="ECO:0007669"/>
    <property type="project" value="TreeGrafter"/>
</dbReference>
<dbReference type="Gene3D" id="3.10.120.10">
    <property type="entry name" value="Cytochrome b5-like heme/steroid binding domain"/>
    <property type="match status" value="1"/>
</dbReference>
<gene>
    <name evidence="4" type="ORF">MENT_LOCUS5058</name>
</gene>
<evidence type="ECO:0000256" key="1">
    <source>
        <dbReference type="ARBA" id="ARBA00038357"/>
    </source>
</evidence>
<dbReference type="InterPro" id="IPR036400">
    <property type="entry name" value="Cyt_B5-like_heme/steroid_sf"/>
</dbReference>
<keyword evidence="2" id="KW-0812">Transmembrane</keyword>
<dbReference type="PANTHER" id="PTHR10281">
    <property type="entry name" value="MEMBRANE-ASSOCIATED PROGESTERONE RECEPTOR COMPONENT-RELATED"/>
    <property type="match status" value="1"/>
</dbReference>
<accession>A0A6V7TXF3</accession>
<feature type="transmembrane region" description="Helical" evidence="2">
    <location>
        <begin position="16"/>
        <end position="36"/>
    </location>
</feature>
<dbReference type="SMART" id="SM01117">
    <property type="entry name" value="Cyt-b5"/>
    <property type="match status" value="1"/>
</dbReference>
<evidence type="ECO:0000313" key="4">
    <source>
        <dbReference type="EMBL" id="CAD2136443.1"/>
    </source>
</evidence>
<dbReference type="InterPro" id="IPR050577">
    <property type="entry name" value="MAPR/NEUFC/NENF-like"/>
</dbReference>
<name>A0A6V7TXF3_MELEN</name>
<dbReference type="InterPro" id="IPR001199">
    <property type="entry name" value="Cyt_B5-like_heme/steroid-bd"/>
</dbReference>
<dbReference type="OrthoDB" id="10257697at2759"/>
<dbReference type="AlphaFoldDB" id="A0A6V7TXF3"/>
<keyword evidence="2" id="KW-0472">Membrane</keyword>
<protein>
    <recommendedName>
        <fullName evidence="3">Cytochrome b5 heme-binding domain-containing protein</fullName>
    </recommendedName>
</protein>
<dbReference type="GO" id="GO:0016020">
    <property type="term" value="C:membrane"/>
    <property type="evidence" value="ECO:0007669"/>
    <property type="project" value="TreeGrafter"/>
</dbReference>
<comment type="similarity">
    <text evidence="1">Belongs to the cytochrome b5 family. MAPR subfamily.</text>
</comment>
<feature type="domain" description="Cytochrome b5 heme-binding" evidence="3">
    <location>
        <begin position="112"/>
        <end position="208"/>
    </location>
</feature>
<reference evidence="4 5" key="1">
    <citation type="submission" date="2020-08" db="EMBL/GenBank/DDBJ databases">
        <authorList>
            <person name="Koutsovoulos G."/>
            <person name="Danchin GJ E."/>
        </authorList>
    </citation>
    <scope>NUCLEOTIDE SEQUENCE [LARGE SCALE GENOMIC DNA]</scope>
</reference>
<evidence type="ECO:0000259" key="3">
    <source>
        <dbReference type="SMART" id="SM01117"/>
    </source>
</evidence>
<evidence type="ECO:0000313" key="5">
    <source>
        <dbReference type="Proteomes" id="UP000580250"/>
    </source>
</evidence>
<organism evidence="4 5">
    <name type="scientific">Meloidogyne enterolobii</name>
    <name type="common">Root-knot nematode worm</name>
    <name type="synonym">Meloidogyne mayaguensis</name>
    <dbReference type="NCBI Taxonomy" id="390850"/>
    <lineage>
        <taxon>Eukaryota</taxon>
        <taxon>Metazoa</taxon>
        <taxon>Ecdysozoa</taxon>
        <taxon>Nematoda</taxon>
        <taxon>Chromadorea</taxon>
        <taxon>Rhabditida</taxon>
        <taxon>Tylenchina</taxon>
        <taxon>Tylenchomorpha</taxon>
        <taxon>Tylenchoidea</taxon>
        <taxon>Meloidogynidae</taxon>
        <taxon>Meloidogyninae</taxon>
        <taxon>Meloidogyne</taxon>
    </lineage>
</organism>
<dbReference type="SUPFAM" id="SSF55856">
    <property type="entry name" value="Cytochrome b5-like heme/steroid binding domain"/>
    <property type="match status" value="1"/>
</dbReference>
<comment type="caution">
    <text evidence="4">The sequence shown here is derived from an EMBL/GenBank/DDBJ whole genome shotgun (WGS) entry which is preliminary data.</text>
</comment>
<sequence>MGRLLRFSIDEPFSKPLILIALQIAFISALISYYGVEIPMQPVYDFFRINLRKVKQNCGFLPIENLFNSFTRRKTSETQRNEGLKQRQGKEIISSENGNSFKLDKNENYFVFTTDQLALFDGTRSSKPVYLAILGRVFNVEKGKKHYGRGGGYNFFAGRDATRAFVSGDFSEEGLSDDVSGLTDEELLSIASWIEFYEKDYKFVGVLFGIYYDRDGKPTPLLDNINSKISQLKIQKQQKSIEMEAFPPCNSEWRKETGGRVWCTTRSGGVAREWVGVPRLLFEPTTQNQRCVCVKNFGAPLSNLGLDKKQIKVGESRGDLDNPNLREYKDCVPTANSCKLPID</sequence>
<dbReference type="Pfam" id="PF00173">
    <property type="entry name" value="Cyt-b5"/>
    <property type="match status" value="1"/>
</dbReference>